<sequence length="128" mass="15145">MTKFPVLHEEQVREFYYNVEFVEDDSLHTWVGNKSLYLDEELLEKILELPDMHCAGVQKKIMKGEYQLLFEFVNKVLLPRTEKHIMASSTDLFVMESLCKFEPLNLLALVLEHMYKTVIEHKGKHRMG</sequence>
<name>A0AAV9L8I9_9SOLN</name>
<reference evidence="1 2" key="1">
    <citation type="submission" date="2023-10" db="EMBL/GenBank/DDBJ databases">
        <title>Genome-Wide Identification Analysis in wild type Solanum Pinnatisectum Reveals Some Genes Defensing Phytophthora Infestans.</title>
        <authorList>
            <person name="Sun C."/>
        </authorList>
    </citation>
    <scope>NUCLEOTIDE SEQUENCE [LARGE SCALE GENOMIC DNA]</scope>
    <source>
        <strain evidence="1">LQN</strain>
        <tissue evidence="1">Leaf</tissue>
    </source>
</reference>
<organism evidence="1 2">
    <name type="scientific">Solanum pinnatisectum</name>
    <name type="common">tansyleaf nightshade</name>
    <dbReference type="NCBI Taxonomy" id="50273"/>
    <lineage>
        <taxon>Eukaryota</taxon>
        <taxon>Viridiplantae</taxon>
        <taxon>Streptophyta</taxon>
        <taxon>Embryophyta</taxon>
        <taxon>Tracheophyta</taxon>
        <taxon>Spermatophyta</taxon>
        <taxon>Magnoliopsida</taxon>
        <taxon>eudicotyledons</taxon>
        <taxon>Gunneridae</taxon>
        <taxon>Pentapetalae</taxon>
        <taxon>asterids</taxon>
        <taxon>lamiids</taxon>
        <taxon>Solanales</taxon>
        <taxon>Solanaceae</taxon>
        <taxon>Solanoideae</taxon>
        <taxon>Solaneae</taxon>
        <taxon>Solanum</taxon>
    </lineage>
</organism>
<accession>A0AAV9L8I9</accession>
<evidence type="ECO:0000313" key="1">
    <source>
        <dbReference type="EMBL" id="KAK4722021.1"/>
    </source>
</evidence>
<gene>
    <name evidence="1" type="ORF">R3W88_012254</name>
</gene>
<dbReference type="AlphaFoldDB" id="A0AAV9L8I9"/>
<dbReference type="EMBL" id="JAWPEI010000007">
    <property type="protein sequence ID" value="KAK4722021.1"/>
    <property type="molecule type" value="Genomic_DNA"/>
</dbReference>
<protein>
    <submittedName>
        <fullName evidence="1">Uncharacterized protein</fullName>
    </submittedName>
</protein>
<keyword evidence="2" id="KW-1185">Reference proteome</keyword>
<proteinExistence type="predicted"/>
<dbReference type="Proteomes" id="UP001311915">
    <property type="component" value="Unassembled WGS sequence"/>
</dbReference>
<comment type="caution">
    <text evidence="1">The sequence shown here is derived from an EMBL/GenBank/DDBJ whole genome shotgun (WGS) entry which is preliminary data.</text>
</comment>
<evidence type="ECO:0000313" key="2">
    <source>
        <dbReference type="Proteomes" id="UP001311915"/>
    </source>
</evidence>